<evidence type="ECO:0000313" key="1">
    <source>
        <dbReference type="EMBL" id="CAJ2638047.1"/>
    </source>
</evidence>
<sequence length="278" mass="32410">MCFSHLSFLLIFSLLAPLYVKGVDWNNVPFEKNYAILWGKDNIRIINQSREVQLTLDPQSGSGFGSLHKYGSGSFRMRIKLPQKDSTAVVSTFYLISDDGPTRDEIDFEFLGGNKKRPYLLHTNIYTNGKGSREQRIRLWFDPTADFHDYTLIWNEKQLAFFVDNTPIRVFKNTRNKGGMYPTKAMKILATIWNSTWAGNGAPVNWKDGPFEAHYREFGINACQVQTTNIEECNSSRYWWNGAKFWELNTLQKQVYKNVRRKYLIYDFCTKMPRSPEC</sequence>
<gene>
    <name evidence="1" type="ORF">MILVUS5_LOCUS8306</name>
</gene>
<proteinExistence type="predicted"/>
<dbReference type="Proteomes" id="UP001177021">
    <property type="component" value="Unassembled WGS sequence"/>
</dbReference>
<protein>
    <submittedName>
        <fullName evidence="1">Uncharacterized protein</fullName>
    </submittedName>
</protein>
<accession>A0ACB0J0U4</accession>
<comment type="caution">
    <text evidence="1">The sequence shown here is derived from an EMBL/GenBank/DDBJ whole genome shotgun (WGS) entry which is preliminary data.</text>
</comment>
<reference evidence="1" key="1">
    <citation type="submission" date="2023-10" db="EMBL/GenBank/DDBJ databases">
        <authorList>
            <person name="Rodriguez Cubillos JULIANA M."/>
            <person name="De Vega J."/>
        </authorList>
    </citation>
    <scope>NUCLEOTIDE SEQUENCE</scope>
</reference>
<dbReference type="EMBL" id="CASHSV030000013">
    <property type="protein sequence ID" value="CAJ2638047.1"/>
    <property type="molecule type" value="Genomic_DNA"/>
</dbReference>
<name>A0ACB0J0U4_TRIPR</name>
<organism evidence="1 2">
    <name type="scientific">Trifolium pratense</name>
    <name type="common">Red clover</name>
    <dbReference type="NCBI Taxonomy" id="57577"/>
    <lineage>
        <taxon>Eukaryota</taxon>
        <taxon>Viridiplantae</taxon>
        <taxon>Streptophyta</taxon>
        <taxon>Embryophyta</taxon>
        <taxon>Tracheophyta</taxon>
        <taxon>Spermatophyta</taxon>
        <taxon>Magnoliopsida</taxon>
        <taxon>eudicotyledons</taxon>
        <taxon>Gunneridae</taxon>
        <taxon>Pentapetalae</taxon>
        <taxon>rosids</taxon>
        <taxon>fabids</taxon>
        <taxon>Fabales</taxon>
        <taxon>Fabaceae</taxon>
        <taxon>Papilionoideae</taxon>
        <taxon>50 kb inversion clade</taxon>
        <taxon>NPAAA clade</taxon>
        <taxon>Hologalegina</taxon>
        <taxon>IRL clade</taxon>
        <taxon>Trifolieae</taxon>
        <taxon>Trifolium</taxon>
    </lineage>
</organism>
<keyword evidence="2" id="KW-1185">Reference proteome</keyword>
<evidence type="ECO:0000313" key="2">
    <source>
        <dbReference type="Proteomes" id="UP001177021"/>
    </source>
</evidence>